<dbReference type="InterPro" id="IPR002182">
    <property type="entry name" value="NB-ARC"/>
</dbReference>
<feature type="domain" description="NB-ARC" evidence="4">
    <location>
        <begin position="5"/>
        <end position="53"/>
    </location>
</feature>
<dbReference type="Pfam" id="PF25019">
    <property type="entry name" value="LRR_R13L1-DRL21"/>
    <property type="match status" value="1"/>
</dbReference>
<gene>
    <name evidence="7" type="ORF">RchiOBHm_Chr2g0131121</name>
</gene>
<dbReference type="Gramene" id="PRQ50248">
    <property type="protein sequence ID" value="PRQ50248"/>
    <property type="gene ID" value="RchiOBHm_Chr2g0131121"/>
</dbReference>
<dbReference type="OrthoDB" id="676979at2759"/>
<dbReference type="GO" id="GO:0043531">
    <property type="term" value="F:ADP binding"/>
    <property type="evidence" value="ECO:0007669"/>
    <property type="project" value="InterPro"/>
</dbReference>
<keyword evidence="8" id="KW-1185">Reference proteome</keyword>
<dbReference type="SUPFAM" id="SSF52058">
    <property type="entry name" value="L domain-like"/>
    <property type="match status" value="3"/>
</dbReference>
<dbReference type="Proteomes" id="UP000238479">
    <property type="component" value="Chromosome 2"/>
</dbReference>
<evidence type="ECO:0000256" key="3">
    <source>
        <dbReference type="ARBA" id="ARBA00022821"/>
    </source>
</evidence>
<dbReference type="Pfam" id="PF23559">
    <property type="entry name" value="WHD_DRP"/>
    <property type="match status" value="1"/>
</dbReference>
<keyword evidence="1" id="KW-0433">Leucine-rich repeat</keyword>
<dbReference type="SUPFAM" id="SSF52540">
    <property type="entry name" value="P-loop containing nucleoside triphosphate hydrolases"/>
    <property type="match status" value="1"/>
</dbReference>
<dbReference type="GO" id="GO:0006952">
    <property type="term" value="P:defense response"/>
    <property type="evidence" value="ECO:0007669"/>
    <property type="project" value="UniProtKB-KW"/>
</dbReference>
<evidence type="ECO:0000256" key="1">
    <source>
        <dbReference type="ARBA" id="ARBA00022614"/>
    </source>
</evidence>
<accession>A0A2P6RUZ6</accession>
<dbReference type="InterPro" id="IPR036388">
    <property type="entry name" value="WH-like_DNA-bd_sf"/>
</dbReference>
<evidence type="ECO:0000259" key="6">
    <source>
        <dbReference type="Pfam" id="PF25019"/>
    </source>
</evidence>
<dbReference type="InterPro" id="IPR027417">
    <property type="entry name" value="P-loop_NTPase"/>
</dbReference>
<dbReference type="EMBL" id="PDCK01000040">
    <property type="protein sequence ID" value="PRQ50248.1"/>
    <property type="molecule type" value="Genomic_DNA"/>
</dbReference>
<feature type="domain" description="Disease resistance protein winged helix" evidence="5">
    <location>
        <begin position="139"/>
        <end position="207"/>
    </location>
</feature>
<evidence type="ECO:0000259" key="4">
    <source>
        <dbReference type="Pfam" id="PF00931"/>
    </source>
</evidence>
<dbReference type="InterPro" id="IPR056789">
    <property type="entry name" value="LRR_R13L1-DRL21"/>
</dbReference>
<dbReference type="GO" id="GO:0016787">
    <property type="term" value="F:hydrolase activity"/>
    <property type="evidence" value="ECO:0007669"/>
    <property type="project" value="UniProtKB-KW"/>
</dbReference>
<evidence type="ECO:0000259" key="5">
    <source>
        <dbReference type="Pfam" id="PF23559"/>
    </source>
</evidence>
<dbReference type="Gene3D" id="1.10.10.10">
    <property type="entry name" value="Winged helix-like DNA-binding domain superfamily/Winged helix DNA-binding domain"/>
    <property type="match status" value="1"/>
</dbReference>
<sequence length="1090" mass="124011">MTLQSPFHAGAPGSKIIVTTRDAGVAKIVRAIDVHNLDYISNDDCWKVFKQHALLDVSNCGPQNFEVFRGQIVAKCGGLPLAARTLGGLLGCKEIHEWGEILENKLWSLSDNSNILPVLNLSYHYLPSDLKRCFAYCSILPQDYEFEEMQLILLWMAEDLIPQPKDNKQLEDLGADYFRELLSRSFFQNSSKSNARYVMHDLISDLARKITGAICFRLEDAQNSYRQIRSSPKARQLSYISGISDGVQKFEAFDQVKHLRTFLPFTVSTLPGFRHCLTRKITHDLVPKLPYLRVLSFNGYGITALPKSIGELKSLRYLDVSHAVIKDFPESASTLYNLQTLIVNDCNFLRTLPTNMRNLISLRHLHNSKLYLLERMPGQLGSLTNLQTLNNFLVAESGDSGISQIGPLLHLRGTLHLSRLENVNDAEDAKMANCIKKDELDELVLEWSENREMRLDVLDMLQPHKNLKMLTVRGFRGLQFSAWIGDSLFSKMVVVRLENCRNGQLLPPLGQLCSLKELYIRKMPGVVNVGQEFYGEGSLPFPRLEILEFERMDLWKEWFSYQQDQGLETFPCLKMLSIKSCWKLQGRLPENLHLLSTLVIHQCEQLVVSITNYTSLCELKINNCRQVIHRSAAQFESLEALELSSVSEFVLQAEEFVKGLTKTKDLKITVSKKPTFLRENEDRLQENLISVPHFFIGSNSHLFLFHYLSSLQKLHIYDCPSIISFEEVCFPPFLAEIEIMRCHSLVYFARYQISPQLRRLSIWVCKNFKSVVEIEVGSTQTSSCWSSSSSASTPCMMQKETTSLEDLEIISCPSMTSLGYLLIRTLKHLRISACENMEKIVERFHDNILLEELQLWTCPNLKSFPEGLCHLTNLLSLSIINCGSFVSFPTEVFPRSAFNLRKIEISNCPNLEGIPKGLQNLNSLQDFHGLASFLDEGFPTNLTRLVVWKVKNCKALLELGLHRLTSLRELYISGEDPDLVSFPPEDKMTPPLPKSLIQIAIADFPNLTKLSEGFQFLTSLEYLEVSSCPKLASIPEGGLPLSLNRLYVIQCPLLQERCKPMKGRYWPSIAHIPCITNGGMDIRFYSLQES</sequence>
<reference evidence="7 8" key="1">
    <citation type="journal article" date="2018" name="Nat. Genet.">
        <title>The Rosa genome provides new insights in the design of modern roses.</title>
        <authorList>
            <person name="Bendahmane M."/>
        </authorList>
    </citation>
    <scope>NUCLEOTIDE SEQUENCE [LARGE SCALE GENOMIC DNA]</scope>
    <source>
        <strain evidence="8">cv. Old Blush</strain>
    </source>
</reference>
<dbReference type="InterPro" id="IPR042197">
    <property type="entry name" value="Apaf_helical"/>
</dbReference>
<dbReference type="Gene3D" id="1.10.8.430">
    <property type="entry name" value="Helical domain of apoptotic protease-activating factors"/>
    <property type="match status" value="1"/>
</dbReference>
<dbReference type="PANTHER" id="PTHR36766:SF51">
    <property type="entry name" value="DISEASE RESISTANCE RPP13-LIKE PROTEIN 1"/>
    <property type="match status" value="1"/>
</dbReference>
<dbReference type="InterPro" id="IPR032675">
    <property type="entry name" value="LRR_dom_sf"/>
</dbReference>
<keyword evidence="3" id="KW-0611">Plant defense</keyword>
<dbReference type="PANTHER" id="PTHR36766">
    <property type="entry name" value="PLANT BROAD-SPECTRUM MILDEW RESISTANCE PROTEIN RPW8"/>
    <property type="match status" value="1"/>
</dbReference>
<evidence type="ECO:0000256" key="2">
    <source>
        <dbReference type="ARBA" id="ARBA00022737"/>
    </source>
</evidence>
<keyword evidence="7" id="KW-0378">Hydrolase</keyword>
<evidence type="ECO:0000313" key="7">
    <source>
        <dbReference type="EMBL" id="PRQ50248.1"/>
    </source>
</evidence>
<dbReference type="InterPro" id="IPR058922">
    <property type="entry name" value="WHD_DRP"/>
</dbReference>
<feature type="domain" description="R13L1/DRL21-like LRR repeat region" evidence="6">
    <location>
        <begin position="402"/>
        <end position="523"/>
    </location>
</feature>
<keyword evidence="2" id="KW-0677">Repeat</keyword>
<comment type="caution">
    <text evidence="7">The sequence shown here is derived from an EMBL/GenBank/DDBJ whole genome shotgun (WGS) entry which is preliminary data.</text>
</comment>
<protein>
    <submittedName>
        <fullName evidence="7">Putative P-loop containing nucleoside triphosphate hydrolase, leucine-rich repeat domain, L</fullName>
    </submittedName>
</protein>
<dbReference type="OMA" id="CKEIHEW"/>
<dbReference type="AlphaFoldDB" id="A0A2P6RUZ6"/>
<name>A0A2P6RUZ6_ROSCH</name>
<evidence type="ECO:0000313" key="8">
    <source>
        <dbReference type="Proteomes" id="UP000238479"/>
    </source>
</evidence>
<proteinExistence type="predicted"/>
<dbReference type="Pfam" id="PF00931">
    <property type="entry name" value="NB-ARC"/>
    <property type="match status" value="1"/>
</dbReference>
<organism evidence="7 8">
    <name type="scientific">Rosa chinensis</name>
    <name type="common">China rose</name>
    <dbReference type="NCBI Taxonomy" id="74649"/>
    <lineage>
        <taxon>Eukaryota</taxon>
        <taxon>Viridiplantae</taxon>
        <taxon>Streptophyta</taxon>
        <taxon>Embryophyta</taxon>
        <taxon>Tracheophyta</taxon>
        <taxon>Spermatophyta</taxon>
        <taxon>Magnoliopsida</taxon>
        <taxon>eudicotyledons</taxon>
        <taxon>Gunneridae</taxon>
        <taxon>Pentapetalae</taxon>
        <taxon>rosids</taxon>
        <taxon>fabids</taxon>
        <taxon>Rosales</taxon>
        <taxon>Rosaceae</taxon>
        <taxon>Rosoideae</taxon>
        <taxon>Rosoideae incertae sedis</taxon>
        <taxon>Rosa</taxon>
    </lineage>
</organism>
<dbReference type="Gene3D" id="3.80.10.10">
    <property type="entry name" value="Ribonuclease Inhibitor"/>
    <property type="match status" value="3"/>
</dbReference>